<organism evidence="8 9">
    <name type="scientific">Microbaculum marinisediminis</name>
    <dbReference type="NCBI Taxonomy" id="2931392"/>
    <lineage>
        <taxon>Bacteria</taxon>
        <taxon>Pseudomonadati</taxon>
        <taxon>Pseudomonadota</taxon>
        <taxon>Alphaproteobacteria</taxon>
        <taxon>Hyphomicrobiales</taxon>
        <taxon>Tepidamorphaceae</taxon>
        <taxon>Microbaculum</taxon>
    </lineage>
</organism>
<dbReference type="InterPro" id="IPR000620">
    <property type="entry name" value="EamA_dom"/>
</dbReference>
<evidence type="ECO:0000256" key="4">
    <source>
        <dbReference type="ARBA" id="ARBA00022989"/>
    </source>
</evidence>
<reference evidence="8 9" key="1">
    <citation type="submission" date="2022-04" db="EMBL/GenBank/DDBJ databases">
        <authorList>
            <person name="Ye Y.-Q."/>
            <person name="Du Z.-J."/>
        </authorList>
    </citation>
    <scope>NUCLEOTIDE SEQUENCE [LARGE SCALE GENOMIC DNA]</scope>
    <source>
        <strain evidence="8 9">A6E488</strain>
    </source>
</reference>
<dbReference type="SUPFAM" id="SSF103481">
    <property type="entry name" value="Multidrug resistance efflux transporter EmrE"/>
    <property type="match status" value="2"/>
</dbReference>
<dbReference type="EMBL" id="JALIDZ010000001">
    <property type="protein sequence ID" value="MCT8970369.1"/>
    <property type="molecule type" value="Genomic_DNA"/>
</dbReference>
<keyword evidence="9" id="KW-1185">Reference proteome</keyword>
<evidence type="ECO:0000256" key="6">
    <source>
        <dbReference type="SAM" id="Phobius"/>
    </source>
</evidence>
<evidence type="ECO:0000313" key="9">
    <source>
        <dbReference type="Proteomes" id="UP001320898"/>
    </source>
</evidence>
<proteinExistence type="inferred from homology"/>
<comment type="subcellular location">
    <subcellularLocation>
        <location evidence="1">Membrane</location>
        <topology evidence="1">Multi-pass membrane protein</topology>
    </subcellularLocation>
</comment>
<dbReference type="InterPro" id="IPR037185">
    <property type="entry name" value="EmrE-like"/>
</dbReference>
<feature type="transmembrane region" description="Helical" evidence="6">
    <location>
        <begin position="166"/>
        <end position="186"/>
    </location>
</feature>
<feature type="transmembrane region" description="Helical" evidence="6">
    <location>
        <begin position="137"/>
        <end position="154"/>
    </location>
</feature>
<feature type="transmembrane region" description="Helical" evidence="6">
    <location>
        <begin position="53"/>
        <end position="72"/>
    </location>
</feature>
<dbReference type="PANTHER" id="PTHR32322">
    <property type="entry name" value="INNER MEMBRANE TRANSPORTER"/>
    <property type="match status" value="1"/>
</dbReference>
<dbReference type="Pfam" id="PF00892">
    <property type="entry name" value="EamA"/>
    <property type="match status" value="2"/>
</dbReference>
<dbReference type="GO" id="GO:0016020">
    <property type="term" value="C:membrane"/>
    <property type="evidence" value="ECO:0007669"/>
    <property type="project" value="UniProtKB-SubCell"/>
</dbReference>
<dbReference type="Proteomes" id="UP001320898">
    <property type="component" value="Unassembled WGS sequence"/>
</dbReference>
<dbReference type="AlphaFoldDB" id="A0AAW5QVP0"/>
<feature type="transmembrane region" description="Helical" evidence="6">
    <location>
        <begin position="286"/>
        <end position="304"/>
    </location>
</feature>
<feature type="transmembrane region" description="Helical" evidence="6">
    <location>
        <begin position="84"/>
        <end position="103"/>
    </location>
</feature>
<comment type="similarity">
    <text evidence="2">Belongs to the EamA transporter family.</text>
</comment>
<keyword evidence="4 6" id="KW-1133">Transmembrane helix</keyword>
<feature type="transmembrane region" description="Helical" evidence="6">
    <location>
        <begin position="231"/>
        <end position="250"/>
    </location>
</feature>
<gene>
    <name evidence="8" type="ORF">MUB46_00705</name>
</gene>
<sequence length="310" mass="33386">MTTEARRVAALEGSGTFGTTEFVLYALTVVTWSTSWILIKFQVGPVSIWQSVLYRFSIAVVVMFAWVVLSGRRIRFPAALHPRLMLMGALMFSMNFALFYLAAQWLTSGLLAVVFSVVTILNPINAAIVLRDRLEPRVLVGALIGVTGIALIFWPEVNRPETGNTALFGLAAAGAGAMCFSLGNMVASGVHRRGYPVISANAWASLYGVVLLAGIVAGIGAPLKFDPDPSYVVPLVLLATVSTVVPMASYLTLMRRIGPGRAGYATVMFPIGALVISWLFEGYEWTMVALAGLALALLGNLFVLRKPRSR</sequence>
<evidence type="ECO:0000256" key="3">
    <source>
        <dbReference type="ARBA" id="ARBA00022692"/>
    </source>
</evidence>
<name>A0AAW5QVP0_9HYPH</name>
<evidence type="ECO:0000256" key="2">
    <source>
        <dbReference type="ARBA" id="ARBA00007362"/>
    </source>
</evidence>
<feature type="domain" description="EamA" evidence="7">
    <location>
        <begin position="168"/>
        <end position="304"/>
    </location>
</feature>
<feature type="domain" description="EamA" evidence="7">
    <location>
        <begin position="24"/>
        <end position="153"/>
    </location>
</feature>
<evidence type="ECO:0000259" key="7">
    <source>
        <dbReference type="Pfam" id="PF00892"/>
    </source>
</evidence>
<dbReference type="PANTHER" id="PTHR32322:SF2">
    <property type="entry name" value="EAMA DOMAIN-CONTAINING PROTEIN"/>
    <property type="match status" value="1"/>
</dbReference>
<keyword evidence="5 6" id="KW-0472">Membrane</keyword>
<dbReference type="RefSeq" id="WP_261613937.1">
    <property type="nucleotide sequence ID" value="NZ_JALIDZ010000001.1"/>
</dbReference>
<keyword evidence="3 6" id="KW-0812">Transmembrane</keyword>
<accession>A0AAW5QVP0</accession>
<comment type="caution">
    <text evidence="8">The sequence shown here is derived from an EMBL/GenBank/DDBJ whole genome shotgun (WGS) entry which is preliminary data.</text>
</comment>
<evidence type="ECO:0000256" key="1">
    <source>
        <dbReference type="ARBA" id="ARBA00004141"/>
    </source>
</evidence>
<protein>
    <submittedName>
        <fullName evidence="8">DMT family transporter</fullName>
    </submittedName>
</protein>
<dbReference type="InterPro" id="IPR050638">
    <property type="entry name" value="AA-Vitamin_Transporters"/>
</dbReference>
<evidence type="ECO:0000256" key="5">
    <source>
        <dbReference type="ARBA" id="ARBA00023136"/>
    </source>
</evidence>
<feature type="transmembrane region" description="Helical" evidence="6">
    <location>
        <begin position="262"/>
        <end position="280"/>
    </location>
</feature>
<feature type="transmembrane region" description="Helical" evidence="6">
    <location>
        <begin position="22"/>
        <end position="41"/>
    </location>
</feature>
<feature type="transmembrane region" description="Helical" evidence="6">
    <location>
        <begin position="109"/>
        <end position="130"/>
    </location>
</feature>
<feature type="transmembrane region" description="Helical" evidence="6">
    <location>
        <begin position="198"/>
        <end position="219"/>
    </location>
</feature>
<evidence type="ECO:0000313" key="8">
    <source>
        <dbReference type="EMBL" id="MCT8970369.1"/>
    </source>
</evidence>